<organism evidence="1 2">
    <name type="scientific">Mycobacterium ulcerans str. Harvey</name>
    <dbReference type="NCBI Taxonomy" id="1299332"/>
    <lineage>
        <taxon>Bacteria</taxon>
        <taxon>Bacillati</taxon>
        <taxon>Actinomycetota</taxon>
        <taxon>Actinomycetes</taxon>
        <taxon>Mycobacteriales</taxon>
        <taxon>Mycobacteriaceae</taxon>
        <taxon>Mycobacterium</taxon>
        <taxon>Mycobacterium ulcerans group</taxon>
    </lineage>
</organism>
<dbReference type="Proteomes" id="UP000020681">
    <property type="component" value="Unassembled WGS sequence"/>
</dbReference>
<keyword evidence="2" id="KW-1185">Reference proteome</keyword>
<proteinExistence type="predicted"/>
<reference evidence="1 2" key="1">
    <citation type="submission" date="2014-01" db="EMBL/GenBank/DDBJ databases">
        <authorList>
            <person name="Dobos K."/>
            <person name="Lenaerts A."/>
            <person name="Ordway D."/>
            <person name="DeGroote M.A."/>
            <person name="Parker T."/>
            <person name="Sizemore C."/>
            <person name="Tallon L.J."/>
            <person name="Sadzewicz L.K."/>
            <person name="Sengamalay N."/>
            <person name="Fraser C.M."/>
            <person name="Hine E."/>
            <person name="Shefchek K.A."/>
            <person name="Das S.P."/>
            <person name="Tettelin H."/>
        </authorList>
    </citation>
    <scope>NUCLEOTIDE SEQUENCE [LARGE SCALE GENOMIC DNA]</scope>
    <source>
        <strain evidence="1 2">Harvey</strain>
    </source>
</reference>
<comment type="caution">
    <text evidence="1">The sequence shown here is derived from an EMBL/GenBank/DDBJ whole genome shotgun (WGS) entry which is preliminary data.</text>
</comment>
<name>A0ABN0QNH1_MYCUL</name>
<evidence type="ECO:0000313" key="2">
    <source>
        <dbReference type="Proteomes" id="UP000020681"/>
    </source>
</evidence>
<evidence type="ECO:0000313" key="1">
    <source>
        <dbReference type="EMBL" id="EUA86234.1"/>
    </source>
</evidence>
<gene>
    <name evidence="1" type="ORF">I551_7384</name>
</gene>
<protein>
    <submittedName>
        <fullName evidence="1">Uncharacterized protein</fullName>
    </submittedName>
</protein>
<dbReference type="EMBL" id="JAOL01000179">
    <property type="protein sequence ID" value="EUA86234.1"/>
    <property type="molecule type" value="Genomic_DNA"/>
</dbReference>
<sequence>MAVRSPAWGDLAHNAPSFEPARCRWLLGHEPNAQRWRARARQARSQHRKPFTLAVLEFASLDDIFDSFIYTWMNYGRR</sequence>
<accession>A0ABN0QNH1</accession>